<dbReference type="SUPFAM" id="SSF47384">
    <property type="entry name" value="Homodimeric domain of signal transducing histidine kinase"/>
    <property type="match status" value="1"/>
</dbReference>
<dbReference type="InterPro" id="IPR005467">
    <property type="entry name" value="His_kinase_dom"/>
</dbReference>
<dbReference type="CDD" id="cd00082">
    <property type="entry name" value="HisKA"/>
    <property type="match status" value="1"/>
</dbReference>
<dbReference type="Proteomes" id="UP000614469">
    <property type="component" value="Unassembled WGS sequence"/>
</dbReference>
<feature type="transmembrane region" description="Helical" evidence="7">
    <location>
        <begin position="45"/>
        <end position="62"/>
    </location>
</feature>
<gene>
    <name evidence="9" type="ORF">H8E29_08570</name>
</gene>
<reference evidence="9 10" key="1">
    <citation type="submission" date="2020-08" db="EMBL/GenBank/DDBJ databases">
        <title>Bridging the membrane lipid divide: bacteria of the FCB group superphylum have the potential to synthesize archaeal ether lipids.</title>
        <authorList>
            <person name="Villanueva L."/>
            <person name="Von Meijenfeldt F.A.B."/>
            <person name="Westbye A.B."/>
            <person name="Yadav S."/>
            <person name="Hopmans E.C."/>
            <person name="Dutilh B.E."/>
            <person name="Sinninghe Damste J.S."/>
        </authorList>
    </citation>
    <scope>NUCLEOTIDE SEQUENCE [LARGE SCALE GENOMIC DNA]</scope>
    <source>
        <strain evidence="9">NIOZ-UU36</strain>
    </source>
</reference>
<dbReference type="InterPro" id="IPR036890">
    <property type="entry name" value="HATPase_C_sf"/>
</dbReference>
<dbReference type="InterPro" id="IPR036097">
    <property type="entry name" value="HisK_dim/P_sf"/>
</dbReference>
<evidence type="ECO:0000256" key="5">
    <source>
        <dbReference type="ARBA" id="ARBA00023012"/>
    </source>
</evidence>
<sequence length="484" mass="54736">MKQDYHVLNPLPSLFTSHLAETKDKEMNLYQRRLETGRSVQIQKVLPIALVLALFWFVLANLRLTGNFSIVGVWVSLLLGLMLIIRLGIRAGEAELNKYWELFKNLADPAFICEATGKIILSNPAFQRLENPGEEIQTLLSVFAEFPESALRNVSEKKISEALEVKKSSSERDIPYLLSLTPLETESRKVLIAGVAHNLSHQITQRNKIQSAYEELRAVHLQLEELNDDLEDKVAERTATLEEAYSRLEEQNKSLQELDQLKSDFVSMVSHELRNPLNNLGGGLELMLARTRRRVKDKNTLGLMQNEVRRLTRFVESILDVSAIEAGSLKLDIAPLSLDLVFEHITQYWGASENVDRIKVELQPGLPKVRAAKDALESILLHLVDNALKYAPDGSVIVSVKQQKRQVIIDVRDFGPGIPEEKRSLLFGRFQRLDVKDSQSVYGYGLGLYLSQRMLEQMDSTLTFEAPSDGGARFSFKLKVAKNE</sequence>
<comment type="catalytic activity">
    <reaction evidence="1">
        <text>ATP + protein L-histidine = ADP + protein N-phospho-L-histidine.</text>
        <dbReference type="EC" id="2.7.13.3"/>
    </reaction>
</comment>
<organism evidence="9 10">
    <name type="scientific">Candidatus Desulfolinea nitratireducens</name>
    <dbReference type="NCBI Taxonomy" id="2841698"/>
    <lineage>
        <taxon>Bacteria</taxon>
        <taxon>Bacillati</taxon>
        <taxon>Chloroflexota</taxon>
        <taxon>Anaerolineae</taxon>
        <taxon>Anaerolineales</taxon>
        <taxon>Anaerolineales incertae sedis</taxon>
        <taxon>Candidatus Desulfolinea</taxon>
    </lineage>
</organism>
<evidence type="ECO:0000256" key="2">
    <source>
        <dbReference type="ARBA" id="ARBA00012438"/>
    </source>
</evidence>
<dbReference type="EC" id="2.7.13.3" evidence="2"/>
<keyword evidence="5" id="KW-0902">Two-component regulatory system</keyword>
<dbReference type="InterPro" id="IPR003594">
    <property type="entry name" value="HATPase_dom"/>
</dbReference>
<dbReference type="SMART" id="SM00387">
    <property type="entry name" value="HATPase_c"/>
    <property type="match status" value="1"/>
</dbReference>
<comment type="caution">
    <text evidence="9">The sequence shown here is derived from an EMBL/GenBank/DDBJ whole genome shotgun (WGS) entry which is preliminary data.</text>
</comment>
<keyword evidence="6" id="KW-0175">Coiled coil</keyword>
<dbReference type="Pfam" id="PF00512">
    <property type="entry name" value="HisKA"/>
    <property type="match status" value="1"/>
</dbReference>
<protein>
    <recommendedName>
        <fullName evidence="2">histidine kinase</fullName>
        <ecNumber evidence="2">2.7.13.3</ecNumber>
    </recommendedName>
</protein>
<dbReference type="Pfam" id="PF02518">
    <property type="entry name" value="HATPase_c"/>
    <property type="match status" value="1"/>
</dbReference>
<dbReference type="PRINTS" id="PR00344">
    <property type="entry name" value="BCTRLSENSOR"/>
</dbReference>
<dbReference type="Gene3D" id="3.30.565.10">
    <property type="entry name" value="Histidine kinase-like ATPase, C-terminal domain"/>
    <property type="match status" value="1"/>
</dbReference>
<evidence type="ECO:0000259" key="8">
    <source>
        <dbReference type="PROSITE" id="PS50109"/>
    </source>
</evidence>
<dbReference type="InterPro" id="IPR004358">
    <property type="entry name" value="Sig_transdc_His_kin-like_C"/>
</dbReference>
<feature type="coiled-coil region" evidence="6">
    <location>
        <begin position="209"/>
        <end position="261"/>
    </location>
</feature>
<dbReference type="AlphaFoldDB" id="A0A8J6NGM6"/>
<dbReference type="SMART" id="SM00388">
    <property type="entry name" value="HisKA"/>
    <property type="match status" value="1"/>
</dbReference>
<dbReference type="PANTHER" id="PTHR43547:SF2">
    <property type="entry name" value="HYBRID SIGNAL TRANSDUCTION HISTIDINE KINASE C"/>
    <property type="match status" value="1"/>
</dbReference>
<name>A0A8J6NGM6_9CHLR</name>
<dbReference type="SUPFAM" id="SSF55874">
    <property type="entry name" value="ATPase domain of HSP90 chaperone/DNA topoisomerase II/histidine kinase"/>
    <property type="match status" value="1"/>
</dbReference>
<keyword evidence="4 9" id="KW-0418">Kinase</keyword>
<keyword evidence="7" id="KW-0812">Transmembrane</keyword>
<evidence type="ECO:0000256" key="1">
    <source>
        <dbReference type="ARBA" id="ARBA00000085"/>
    </source>
</evidence>
<dbReference type="InterPro" id="IPR003661">
    <property type="entry name" value="HisK_dim/P_dom"/>
</dbReference>
<dbReference type="Gene3D" id="1.10.287.130">
    <property type="match status" value="1"/>
</dbReference>
<keyword evidence="3" id="KW-0597">Phosphoprotein</keyword>
<keyword evidence="4 9" id="KW-0808">Transferase</keyword>
<dbReference type="PANTHER" id="PTHR43547">
    <property type="entry name" value="TWO-COMPONENT HISTIDINE KINASE"/>
    <property type="match status" value="1"/>
</dbReference>
<evidence type="ECO:0000256" key="3">
    <source>
        <dbReference type="ARBA" id="ARBA00022553"/>
    </source>
</evidence>
<keyword evidence="7" id="KW-0472">Membrane</keyword>
<evidence type="ECO:0000256" key="7">
    <source>
        <dbReference type="SAM" id="Phobius"/>
    </source>
</evidence>
<evidence type="ECO:0000313" key="10">
    <source>
        <dbReference type="Proteomes" id="UP000614469"/>
    </source>
</evidence>
<feature type="domain" description="Histidine kinase" evidence="8">
    <location>
        <begin position="268"/>
        <end position="482"/>
    </location>
</feature>
<feature type="transmembrane region" description="Helical" evidence="7">
    <location>
        <begin position="68"/>
        <end position="89"/>
    </location>
</feature>
<proteinExistence type="predicted"/>
<dbReference type="PROSITE" id="PS50109">
    <property type="entry name" value="HIS_KIN"/>
    <property type="match status" value="1"/>
</dbReference>
<evidence type="ECO:0000313" key="9">
    <source>
        <dbReference type="EMBL" id="MBC8335303.1"/>
    </source>
</evidence>
<evidence type="ECO:0000256" key="6">
    <source>
        <dbReference type="SAM" id="Coils"/>
    </source>
</evidence>
<keyword evidence="7" id="KW-1133">Transmembrane helix</keyword>
<accession>A0A8J6NGM6</accession>
<evidence type="ECO:0000256" key="4">
    <source>
        <dbReference type="ARBA" id="ARBA00022777"/>
    </source>
</evidence>
<dbReference type="EMBL" id="JACNJN010000101">
    <property type="protein sequence ID" value="MBC8335303.1"/>
    <property type="molecule type" value="Genomic_DNA"/>
</dbReference>
<dbReference type="GO" id="GO:0000155">
    <property type="term" value="F:phosphorelay sensor kinase activity"/>
    <property type="evidence" value="ECO:0007669"/>
    <property type="project" value="InterPro"/>
</dbReference>